<organism evidence="1">
    <name type="scientific">Guillardia theta</name>
    <name type="common">Cryptophyte</name>
    <name type="synonym">Cryptomonas phi</name>
    <dbReference type="NCBI Taxonomy" id="55529"/>
    <lineage>
        <taxon>Eukaryota</taxon>
        <taxon>Cryptophyceae</taxon>
        <taxon>Pyrenomonadales</taxon>
        <taxon>Geminigeraceae</taxon>
        <taxon>Guillardia</taxon>
    </lineage>
</organism>
<gene>
    <name evidence="1" type="ORF">GTHE00462_LOCUS39184</name>
</gene>
<sequence length="154" mass="17158">MAEMSFDCRNSTDPCMARNERLNGFQDMGPSGPASIAMANFADGKKHICAKSMSGSDDMFSHPEKASGPVDIFEEAMQGGDSSMDLGQDFSLRLNYCRTLSRTCQPHWDMNLDPSLLLDRKRAMTNHLQPKFLIRKFAPLTRNNACLDLASLDM</sequence>
<accession>A0A7S4PQ06</accession>
<dbReference type="EMBL" id="HBKN01050200">
    <property type="protein sequence ID" value="CAE2340993.1"/>
    <property type="molecule type" value="Transcribed_RNA"/>
</dbReference>
<evidence type="ECO:0000313" key="1">
    <source>
        <dbReference type="EMBL" id="CAE2340993.1"/>
    </source>
</evidence>
<protein>
    <submittedName>
        <fullName evidence="1">Uncharacterized protein</fullName>
    </submittedName>
</protein>
<proteinExistence type="predicted"/>
<name>A0A7S4PQ06_GUITH</name>
<dbReference type="AlphaFoldDB" id="A0A7S4PQ06"/>
<reference evidence="1" key="1">
    <citation type="submission" date="2021-01" db="EMBL/GenBank/DDBJ databases">
        <authorList>
            <person name="Corre E."/>
            <person name="Pelletier E."/>
            <person name="Niang G."/>
            <person name="Scheremetjew M."/>
            <person name="Finn R."/>
            <person name="Kale V."/>
            <person name="Holt S."/>
            <person name="Cochrane G."/>
            <person name="Meng A."/>
            <person name="Brown T."/>
            <person name="Cohen L."/>
        </authorList>
    </citation>
    <scope>NUCLEOTIDE SEQUENCE</scope>
    <source>
        <strain evidence="1">CCMP 2712</strain>
    </source>
</reference>